<reference evidence="14 15" key="1">
    <citation type="submission" date="2014-07" db="EMBL/GenBank/DDBJ databases">
        <title>Genomic and transcriptomic analysis on Apis cerana provide comprehensive insights into honey bee biology.</title>
        <authorList>
            <person name="Diao Q."/>
            <person name="Sun L."/>
            <person name="Zheng H."/>
            <person name="Zheng H."/>
            <person name="Xu S."/>
            <person name="Wang S."/>
            <person name="Zeng Z."/>
            <person name="Hu F."/>
            <person name="Su S."/>
            <person name="Wu J."/>
        </authorList>
    </citation>
    <scope>NUCLEOTIDE SEQUENCE [LARGE SCALE GENOMIC DNA]</scope>
    <source>
        <tissue evidence="14">Pupae without intestine</tissue>
    </source>
</reference>
<feature type="domain" description="SAM" evidence="12">
    <location>
        <begin position="1"/>
        <end position="55"/>
    </location>
</feature>
<dbReference type="PROSITE" id="PS00479">
    <property type="entry name" value="ZF_DAG_PE_1"/>
    <property type="match status" value="1"/>
</dbReference>
<dbReference type="PROSITE" id="PS50105">
    <property type="entry name" value="SAM_DOMAIN"/>
    <property type="match status" value="1"/>
</dbReference>
<dbReference type="PANTHER" id="PTHR10155:SF10">
    <property type="entry name" value="PI3K21B, ISOFORM B"/>
    <property type="match status" value="1"/>
</dbReference>
<dbReference type="GO" id="GO:0016301">
    <property type="term" value="F:kinase activity"/>
    <property type="evidence" value="ECO:0007669"/>
    <property type="project" value="UniProtKB-KW"/>
</dbReference>
<dbReference type="InterPro" id="IPR002219">
    <property type="entry name" value="PKC_DAG/PE"/>
</dbReference>
<dbReference type="InterPro" id="IPR046349">
    <property type="entry name" value="C1-like_sf"/>
</dbReference>
<dbReference type="CDD" id="cd12923">
    <property type="entry name" value="iSH2_PI3K_IA_R"/>
    <property type="match status" value="1"/>
</dbReference>
<dbReference type="Gene3D" id="1.10.287.1490">
    <property type="match status" value="1"/>
</dbReference>
<evidence type="ECO:0000256" key="4">
    <source>
        <dbReference type="ARBA" id="ARBA00022737"/>
    </source>
</evidence>
<evidence type="ECO:0000259" key="12">
    <source>
        <dbReference type="PROSITE" id="PS50105"/>
    </source>
</evidence>
<evidence type="ECO:0000313" key="14">
    <source>
        <dbReference type="EMBL" id="PBC33035.1"/>
    </source>
</evidence>
<feature type="domain" description="SH2" evidence="10">
    <location>
        <begin position="710"/>
        <end position="803"/>
    </location>
</feature>
<feature type="domain" description="Rho-GAP" evidence="13">
    <location>
        <begin position="163"/>
        <end position="358"/>
    </location>
</feature>
<dbReference type="SMART" id="SM00252">
    <property type="entry name" value="SH2"/>
    <property type="match status" value="2"/>
</dbReference>
<keyword evidence="4" id="KW-0677">Repeat</keyword>
<keyword evidence="14" id="KW-0418">Kinase</keyword>
<evidence type="ECO:0000259" key="11">
    <source>
        <dbReference type="PROSITE" id="PS50081"/>
    </source>
</evidence>
<dbReference type="Pfam" id="PF00130">
    <property type="entry name" value="C1_1"/>
    <property type="match status" value="1"/>
</dbReference>
<keyword evidence="3" id="KW-0479">Metal-binding</keyword>
<dbReference type="Pfam" id="PF00017">
    <property type="entry name" value="SH2"/>
    <property type="match status" value="2"/>
</dbReference>
<dbReference type="InterPro" id="IPR000198">
    <property type="entry name" value="RhoGAP_dom"/>
</dbReference>
<dbReference type="OrthoDB" id="3175255at2759"/>
<sequence length="1194" mass="135560">MAALNLYRYADVFKSKDIKGSDLPFLDRDKLMNMGIKDDFHQKTILACIEELCQTPVVGATLSASTTTLNASSVNVANDAIVGGSGSVATGNSPHTLMPQSFSVLEKCDKCHKYLRGLLHQGFLCLDCGLVAHRTCTATGLPSNCLPVDSENRAHRFTPVFGLGLCSQFDISSRPAPLLVERCTSALEEKASEDSTLDLYKVYHSSPPNEQTLELRQKLNEDVCNADLSSYSAQCVAGVLKKFLRELPDPVIPVQFYDRFIEASNMKNDEQCAARLGQLVSELPEHHRSTLFHLMAHFCRICQLQHGRGYIEPPTILIQVLCHIFVRPPWERIVQIVHNIEAHIRIVEVLLLHGDWNERLPQFASPPQLPPRKVSRPQFPVLDPFSVLDEDNSMDRTVSVSESKESQQQPHRPRTLQEAEWYWGDITRDEVNEKMIDSPDGTFLVRDASSKGGEYTLTLRKGGTNKLIKICQRNGKYGFSEPYNFHSVIELVDHYRNCSLAQYNSTLDIKLLYPVSRFQQDDEIASTTDMANVAQKYIELDKEITDALKEYKELSELYNRTSFEVQLKRQALEAFSEAIKMFEDQMKLQEKYQKEAQPHEISTLTDNAELLKRRLKSLEDSREQLDGSLKEQIAYNRTLEREMHKLKPELLQLVRQRDKHLIWLKKNGMKQNKISQLVLNHSLSNPLLGHLAYGELQEIDLEVHSDEKTWLYLECSRSDADRILADRPDGTFLIRTSRTGQYALSIMCNGTVNHCIIYGTERGFGFAEPYNIHKSLKHLVLHYAQNSLEEHNESLNTTLAYPAFASPAALSKLQMKMHTQNQLQLTRPLENQHYMTHTAVPDLCRLLLRVSKANTDWKCLKRSKENKRYFANIIKMRSEQSEARDSVTKSCKVLQDPIHPEGLLTEVKLERIGKKSVRIACHVRKTYLPNIVGWIEIATGDAGVLCEWDNAALDNESPIGRNARVQFQGETERNKEEEKVVGRRREEDHRVESGVDTTTRVGPGWIESKVEETSHDETDDERMSRGRRGIRLSRPTGRPVAVESVEEERVPERVKGSRPSSMVCHDLMGRVMSRVVGTLLARSTLVTSVAAALVLLFCCCRCTRASEFPERECCDLIFPIPEPTGRSTSAPTPTGRSEKFVFDHQKWKLAVSRSTLVESFHCEQSPVIELGYGQPLGAELSFSLSKLEEELLQI</sequence>
<dbReference type="GO" id="GO:0046935">
    <property type="term" value="F:1-phosphatidylinositol-3-kinase regulator activity"/>
    <property type="evidence" value="ECO:0007669"/>
    <property type="project" value="TreeGrafter"/>
</dbReference>
<feature type="coiled-coil region" evidence="8">
    <location>
        <begin position="530"/>
        <end position="557"/>
    </location>
</feature>
<feature type="domain" description="SH2" evidence="10">
    <location>
        <begin position="421"/>
        <end position="515"/>
    </location>
</feature>
<feature type="domain" description="Phorbol-ester/DAG-type" evidence="11">
    <location>
        <begin position="94"/>
        <end position="145"/>
    </location>
</feature>
<evidence type="ECO:0000256" key="2">
    <source>
        <dbReference type="ARBA" id="ARBA00022553"/>
    </source>
</evidence>
<evidence type="ECO:0000256" key="7">
    <source>
        <dbReference type="PROSITE-ProRule" id="PRU00191"/>
    </source>
</evidence>
<dbReference type="Pfam" id="PF16454">
    <property type="entry name" value="PI3K_P85_iSH2"/>
    <property type="match status" value="1"/>
</dbReference>
<dbReference type="EMBL" id="KZ288207">
    <property type="protein sequence ID" value="PBC33035.1"/>
    <property type="molecule type" value="Genomic_DNA"/>
</dbReference>
<dbReference type="SUPFAM" id="SSF57889">
    <property type="entry name" value="Cysteine-rich domain"/>
    <property type="match status" value="1"/>
</dbReference>
<dbReference type="Gene3D" id="1.10.150.50">
    <property type="entry name" value="Transcription Factor, Ets-1"/>
    <property type="match status" value="1"/>
</dbReference>
<name>A0A2A3EMQ0_APICC</name>
<evidence type="ECO:0000256" key="3">
    <source>
        <dbReference type="ARBA" id="ARBA00022723"/>
    </source>
</evidence>
<feature type="region of interest" description="Disordered" evidence="9">
    <location>
        <begin position="968"/>
        <end position="1059"/>
    </location>
</feature>
<proteinExistence type="inferred from homology"/>
<dbReference type="CDD" id="cd09942">
    <property type="entry name" value="SH2_nSH2_p85_like"/>
    <property type="match status" value="1"/>
</dbReference>
<dbReference type="CDD" id="cd09930">
    <property type="entry name" value="SH2_cSH2_p85_like"/>
    <property type="match status" value="1"/>
</dbReference>
<dbReference type="FunFam" id="3.30.505.10:FF:000014">
    <property type="entry name" value="Phosphatidylinositol 3-kinase regulatory subunit alpha"/>
    <property type="match status" value="1"/>
</dbReference>
<keyword evidence="5" id="KW-0862">Zinc</keyword>
<gene>
    <name evidence="14" type="ORF">APICC_04819</name>
</gene>
<dbReference type="AlphaFoldDB" id="A0A2A3EMQ0"/>
<feature type="coiled-coil region" evidence="8">
    <location>
        <begin position="601"/>
        <end position="628"/>
    </location>
</feature>
<dbReference type="SUPFAM" id="SSF47769">
    <property type="entry name" value="SAM/Pointed domain"/>
    <property type="match status" value="1"/>
</dbReference>
<keyword evidence="6 7" id="KW-0727">SH2 domain</keyword>
<dbReference type="Gene3D" id="1.10.555.10">
    <property type="entry name" value="Rho GTPase activation protein"/>
    <property type="match status" value="1"/>
</dbReference>
<dbReference type="PANTHER" id="PTHR10155">
    <property type="entry name" value="PHOSPHATIDYLINOSITOL 3-KINASE REGULATORY SUBUNIT"/>
    <property type="match status" value="1"/>
</dbReference>
<dbReference type="InterPro" id="IPR035020">
    <property type="entry name" value="PI3kinase_P85_cSH2"/>
</dbReference>
<dbReference type="InterPro" id="IPR032498">
    <property type="entry name" value="PI3K_P85_iSH2"/>
</dbReference>
<dbReference type="SMART" id="SM00324">
    <property type="entry name" value="RhoGAP"/>
    <property type="match status" value="1"/>
</dbReference>
<dbReference type="Gene3D" id="3.30.60.20">
    <property type="match status" value="1"/>
</dbReference>
<keyword evidence="15" id="KW-1185">Reference proteome</keyword>
<dbReference type="PRINTS" id="PR00401">
    <property type="entry name" value="SH2DOMAIN"/>
</dbReference>
<evidence type="ECO:0000313" key="15">
    <source>
        <dbReference type="Proteomes" id="UP000242457"/>
    </source>
</evidence>
<dbReference type="SMART" id="SM00109">
    <property type="entry name" value="C1"/>
    <property type="match status" value="1"/>
</dbReference>
<feature type="compositionally biased region" description="Basic and acidic residues" evidence="9">
    <location>
        <begin position="1008"/>
        <end position="1024"/>
    </location>
</feature>
<dbReference type="PROSITE" id="PS50238">
    <property type="entry name" value="RHOGAP"/>
    <property type="match status" value="1"/>
</dbReference>
<evidence type="ECO:0000256" key="6">
    <source>
        <dbReference type="ARBA" id="ARBA00022999"/>
    </source>
</evidence>
<dbReference type="PRINTS" id="PR00678">
    <property type="entry name" value="PI3KINASEP85"/>
</dbReference>
<dbReference type="InterPro" id="IPR000980">
    <property type="entry name" value="SH2"/>
</dbReference>
<dbReference type="FunFam" id="3.30.505.10:FF:000100">
    <property type="entry name" value="phosphatidylinositol 3-kinase regulatory subunit gamma"/>
    <property type="match status" value="1"/>
</dbReference>
<dbReference type="InterPro" id="IPR036860">
    <property type="entry name" value="SH2_dom_sf"/>
</dbReference>
<accession>A0A2A3EMQ0</accession>
<dbReference type="InterPro" id="IPR035022">
    <property type="entry name" value="PI3kinase_P85_nSH2"/>
</dbReference>
<dbReference type="InterPro" id="IPR008936">
    <property type="entry name" value="Rho_GTPase_activation_prot"/>
</dbReference>
<evidence type="ECO:0000259" key="13">
    <source>
        <dbReference type="PROSITE" id="PS50238"/>
    </source>
</evidence>
<dbReference type="InterPro" id="IPR013761">
    <property type="entry name" value="SAM/pointed_sf"/>
</dbReference>
<dbReference type="GO" id="GO:0008286">
    <property type="term" value="P:insulin receptor signaling pathway"/>
    <property type="evidence" value="ECO:0007669"/>
    <property type="project" value="TreeGrafter"/>
</dbReference>
<dbReference type="SUPFAM" id="SSF55550">
    <property type="entry name" value="SH2 domain"/>
    <property type="match status" value="2"/>
</dbReference>
<dbReference type="Proteomes" id="UP000242457">
    <property type="component" value="Unassembled WGS sequence"/>
</dbReference>
<keyword evidence="2" id="KW-0597">Phosphoprotein</keyword>
<dbReference type="PROSITE" id="PS50001">
    <property type="entry name" value="SH2"/>
    <property type="match status" value="2"/>
</dbReference>
<evidence type="ECO:0000256" key="9">
    <source>
        <dbReference type="SAM" id="MobiDB-lite"/>
    </source>
</evidence>
<dbReference type="CDD" id="cd20830">
    <property type="entry name" value="C1_PIK3R-like_rpt2"/>
    <property type="match status" value="1"/>
</dbReference>
<evidence type="ECO:0000256" key="1">
    <source>
        <dbReference type="ARBA" id="ARBA00009442"/>
    </source>
</evidence>
<dbReference type="GO" id="GO:0005942">
    <property type="term" value="C:phosphatidylinositol 3-kinase complex"/>
    <property type="evidence" value="ECO:0007669"/>
    <property type="project" value="TreeGrafter"/>
</dbReference>
<dbReference type="PROSITE" id="PS50081">
    <property type="entry name" value="ZF_DAG_PE_2"/>
    <property type="match status" value="1"/>
</dbReference>
<evidence type="ECO:0000256" key="8">
    <source>
        <dbReference type="SAM" id="Coils"/>
    </source>
</evidence>
<dbReference type="InterPro" id="IPR001660">
    <property type="entry name" value="SAM"/>
</dbReference>
<evidence type="ECO:0000259" key="10">
    <source>
        <dbReference type="PROSITE" id="PS50001"/>
    </source>
</evidence>
<dbReference type="Pfam" id="PF07647">
    <property type="entry name" value="SAM_2"/>
    <property type="match status" value="1"/>
</dbReference>
<dbReference type="CDD" id="cd00159">
    <property type="entry name" value="RhoGAP"/>
    <property type="match status" value="1"/>
</dbReference>
<protein>
    <submittedName>
        <fullName evidence="14">Phosphatidylinositol 3-kinase regulatory subunit alpha</fullName>
    </submittedName>
</protein>
<evidence type="ECO:0000256" key="5">
    <source>
        <dbReference type="ARBA" id="ARBA00022833"/>
    </source>
</evidence>
<keyword evidence="8" id="KW-0175">Coiled coil</keyword>
<dbReference type="Gene3D" id="3.30.505.10">
    <property type="entry name" value="SH2 domain"/>
    <property type="match status" value="2"/>
</dbReference>
<dbReference type="STRING" id="94128.A0A2A3EMQ0"/>
<feature type="compositionally biased region" description="Basic and acidic residues" evidence="9">
    <location>
        <begin position="970"/>
        <end position="993"/>
    </location>
</feature>
<keyword evidence="14" id="KW-0808">Transferase</keyword>
<organism evidence="14 15">
    <name type="scientific">Apis cerana cerana</name>
    <name type="common">Oriental honeybee</name>
    <dbReference type="NCBI Taxonomy" id="94128"/>
    <lineage>
        <taxon>Eukaryota</taxon>
        <taxon>Metazoa</taxon>
        <taxon>Ecdysozoa</taxon>
        <taxon>Arthropoda</taxon>
        <taxon>Hexapoda</taxon>
        <taxon>Insecta</taxon>
        <taxon>Pterygota</taxon>
        <taxon>Neoptera</taxon>
        <taxon>Endopterygota</taxon>
        <taxon>Hymenoptera</taxon>
        <taxon>Apocrita</taxon>
        <taxon>Aculeata</taxon>
        <taxon>Apoidea</taxon>
        <taxon>Anthophila</taxon>
        <taxon>Apidae</taxon>
        <taxon>Apis</taxon>
    </lineage>
</organism>
<dbReference type="Pfam" id="PF00620">
    <property type="entry name" value="RhoGAP"/>
    <property type="match status" value="1"/>
</dbReference>
<comment type="similarity">
    <text evidence="1">Belongs to the PI3K p85 subunit family.</text>
</comment>
<dbReference type="GO" id="GO:0046854">
    <property type="term" value="P:phosphatidylinositol phosphate biosynthetic process"/>
    <property type="evidence" value="ECO:0007669"/>
    <property type="project" value="TreeGrafter"/>
</dbReference>
<dbReference type="SUPFAM" id="SSF48350">
    <property type="entry name" value="GTPase activation domain, GAP"/>
    <property type="match status" value="1"/>
</dbReference>
<dbReference type="GO" id="GO:0046872">
    <property type="term" value="F:metal ion binding"/>
    <property type="evidence" value="ECO:0007669"/>
    <property type="project" value="UniProtKB-KW"/>
</dbReference>